<dbReference type="Proteomes" id="UP001064048">
    <property type="component" value="Chromosome 23"/>
</dbReference>
<proteinExistence type="predicted"/>
<organism evidence="1 2">
    <name type="scientific">Choristoneura fumiferana</name>
    <name type="common">Spruce budworm moth</name>
    <name type="synonym">Archips fumiferana</name>
    <dbReference type="NCBI Taxonomy" id="7141"/>
    <lineage>
        <taxon>Eukaryota</taxon>
        <taxon>Metazoa</taxon>
        <taxon>Ecdysozoa</taxon>
        <taxon>Arthropoda</taxon>
        <taxon>Hexapoda</taxon>
        <taxon>Insecta</taxon>
        <taxon>Pterygota</taxon>
        <taxon>Neoptera</taxon>
        <taxon>Endopterygota</taxon>
        <taxon>Lepidoptera</taxon>
        <taxon>Glossata</taxon>
        <taxon>Ditrysia</taxon>
        <taxon>Tortricoidea</taxon>
        <taxon>Tortricidae</taxon>
        <taxon>Tortricinae</taxon>
        <taxon>Choristoneura</taxon>
    </lineage>
</organism>
<dbReference type="EMBL" id="CM046123">
    <property type="protein sequence ID" value="KAI8439336.1"/>
    <property type="molecule type" value="Genomic_DNA"/>
</dbReference>
<sequence>MENEQVGLLMAGALRGWCAEMGVPRRMSSALLLPFALLALPADAANATGYRVGRRRRHHLVIIAYATVPKFLSSISKIKEELESSLRLVHAVATGATGALCVTHRFGQLRAPLHVTRWDSARARADLAASLLHQLGLESADVLRAVSQSLVMGNPSERAVGARAIPLRAGGKVKNATGWERYGTAEPVAVVFTPLEQTPIPEFPWYESRHKIESLRSLKFMHSPLGAVMKGWWTFPYYSCDAERWLLSYTVPVHSARDAITNQIGKLALDILAGLEDHIFADAGMDITQCIILMDSMDH</sequence>
<gene>
    <name evidence="1" type="ORF">MSG28_013160</name>
</gene>
<keyword evidence="2" id="KW-1185">Reference proteome</keyword>
<comment type="caution">
    <text evidence="1">The sequence shown here is derived from an EMBL/GenBank/DDBJ whole genome shotgun (WGS) entry which is preliminary data.</text>
</comment>
<name>A0ACC0KTD5_CHOFU</name>
<reference evidence="1 2" key="1">
    <citation type="journal article" date="2022" name="Genome Biol. Evol.">
        <title>The Spruce Budworm Genome: Reconstructing the Evolutionary History of Antifreeze Proteins.</title>
        <authorList>
            <person name="Beliveau C."/>
            <person name="Gagne P."/>
            <person name="Picq S."/>
            <person name="Vernygora O."/>
            <person name="Keeling C.I."/>
            <person name="Pinkney K."/>
            <person name="Doucet D."/>
            <person name="Wen F."/>
            <person name="Johnston J.S."/>
            <person name="Maaroufi H."/>
            <person name="Boyle B."/>
            <person name="Laroche J."/>
            <person name="Dewar K."/>
            <person name="Juretic N."/>
            <person name="Blackburn G."/>
            <person name="Nisole A."/>
            <person name="Brunet B."/>
            <person name="Brandao M."/>
            <person name="Lumley L."/>
            <person name="Duan J."/>
            <person name="Quan G."/>
            <person name="Lucarotti C.J."/>
            <person name="Roe A.D."/>
            <person name="Sperling F.A.H."/>
            <person name="Levesque R.C."/>
            <person name="Cusson M."/>
        </authorList>
    </citation>
    <scope>NUCLEOTIDE SEQUENCE [LARGE SCALE GENOMIC DNA]</scope>
    <source>
        <strain evidence="1">Glfc:IPQL:Cfum</strain>
    </source>
</reference>
<accession>A0ACC0KTD5</accession>
<protein>
    <submittedName>
        <fullName evidence="1">Uncharacterized protein</fullName>
    </submittedName>
</protein>
<evidence type="ECO:0000313" key="2">
    <source>
        <dbReference type="Proteomes" id="UP001064048"/>
    </source>
</evidence>
<evidence type="ECO:0000313" key="1">
    <source>
        <dbReference type="EMBL" id="KAI8439336.1"/>
    </source>
</evidence>